<protein>
    <submittedName>
        <fullName evidence="2">Uncharacterized protein</fullName>
    </submittedName>
</protein>
<reference evidence="2 3" key="1">
    <citation type="journal article" date="2023" name="Mol. Biol. Evol.">
        <title>Genomics of Secondarily Temperate Adaptation in the Only Non-Antarctic Icefish.</title>
        <authorList>
            <person name="Rivera-Colon A.G."/>
            <person name="Rayamajhi N."/>
            <person name="Minhas B.F."/>
            <person name="Madrigal G."/>
            <person name="Bilyk K.T."/>
            <person name="Yoon V."/>
            <person name="Hune M."/>
            <person name="Gregory S."/>
            <person name="Cheng C.H.C."/>
            <person name="Catchen J.M."/>
        </authorList>
    </citation>
    <scope>NUCLEOTIDE SEQUENCE [LARGE SCALE GENOMIC DNA]</scope>
    <source>
        <strain evidence="2">JC2023a</strain>
    </source>
</reference>
<accession>A0AAN8D3S1</accession>
<evidence type="ECO:0000313" key="2">
    <source>
        <dbReference type="EMBL" id="KAK5916055.1"/>
    </source>
</evidence>
<feature type="region of interest" description="Disordered" evidence="1">
    <location>
        <begin position="68"/>
        <end position="104"/>
    </location>
</feature>
<feature type="compositionally biased region" description="Basic and acidic residues" evidence="1">
    <location>
        <begin position="17"/>
        <end position="27"/>
    </location>
</feature>
<evidence type="ECO:0000313" key="3">
    <source>
        <dbReference type="Proteomes" id="UP001335648"/>
    </source>
</evidence>
<dbReference type="EMBL" id="JAULUE010002046">
    <property type="protein sequence ID" value="KAK5916055.1"/>
    <property type="molecule type" value="Genomic_DNA"/>
</dbReference>
<dbReference type="AlphaFoldDB" id="A0AAN8D3S1"/>
<proteinExistence type="predicted"/>
<feature type="compositionally biased region" description="Basic and acidic residues" evidence="1">
    <location>
        <begin position="69"/>
        <end position="80"/>
    </location>
</feature>
<name>A0AAN8D3S1_9TELE</name>
<feature type="region of interest" description="Disordered" evidence="1">
    <location>
        <begin position="1"/>
        <end position="29"/>
    </location>
</feature>
<evidence type="ECO:0000256" key="1">
    <source>
        <dbReference type="SAM" id="MobiDB-lite"/>
    </source>
</evidence>
<dbReference type="Proteomes" id="UP001335648">
    <property type="component" value="Unassembled WGS sequence"/>
</dbReference>
<feature type="compositionally biased region" description="Low complexity" evidence="1">
    <location>
        <begin position="83"/>
        <end position="96"/>
    </location>
</feature>
<sequence>MFCRLRAARPSVADSSGGRERGGEPHQRCRCVRSNPSPPSCYNTHCRRSGWIYWGVCCSWRRRTTAAARLRDSSEPRDPPARPAAASHSWSSATDSWHPGYNGV</sequence>
<keyword evidence="3" id="KW-1185">Reference proteome</keyword>
<gene>
    <name evidence="2" type="ORF">CesoFtcFv8_001592</name>
</gene>
<comment type="caution">
    <text evidence="2">The sequence shown here is derived from an EMBL/GenBank/DDBJ whole genome shotgun (WGS) entry which is preliminary data.</text>
</comment>
<organism evidence="2 3">
    <name type="scientific">Champsocephalus esox</name>
    <name type="common">pike icefish</name>
    <dbReference type="NCBI Taxonomy" id="159716"/>
    <lineage>
        <taxon>Eukaryota</taxon>
        <taxon>Metazoa</taxon>
        <taxon>Chordata</taxon>
        <taxon>Craniata</taxon>
        <taxon>Vertebrata</taxon>
        <taxon>Euteleostomi</taxon>
        <taxon>Actinopterygii</taxon>
        <taxon>Neopterygii</taxon>
        <taxon>Teleostei</taxon>
        <taxon>Neoteleostei</taxon>
        <taxon>Acanthomorphata</taxon>
        <taxon>Eupercaria</taxon>
        <taxon>Perciformes</taxon>
        <taxon>Notothenioidei</taxon>
        <taxon>Channichthyidae</taxon>
        <taxon>Champsocephalus</taxon>
    </lineage>
</organism>